<dbReference type="PROSITE" id="PS51257">
    <property type="entry name" value="PROKAR_LIPOPROTEIN"/>
    <property type="match status" value="1"/>
</dbReference>
<reference evidence="2" key="1">
    <citation type="submission" date="2019-10" db="EMBL/GenBank/DDBJ databases">
        <title>Antimicrobial potential of Antarctic Bacteria.</title>
        <authorList>
            <person name="Benaud N."/>
            <person name="Edwards R.J."/>
            <person name="Ferrari B.C."/>
        </authorList>
    </citation>
    <scope>NUCLEOTIDE SEQUENCE [LARGE SCALE GENOMIC DNA]</scope>
    <source>
        <strain evidence="2">NBSH44</strain>
    </source>
</reference>
<evidence type="ECO:0000313" key="2">
    <source>
        <dbReference type="Proteomes" id="UP000515307"/>
    </source>
</evidence>
<accession>A0A7G7BNZ2</accession>
<dbReference type="AlphaFoldDB" id="A0A7G7BNZ2"/>
<dbReference type="KEGG" id="sfiy:F0344_22760"/>
<protein>
    <recommendedName>
        <fullName evidence="3">DUF3558 domain-containing protein</fullName>
    </recommendedName>
</protein>
<name>A0A7G7BNZ2_9ACTN</name>
<organism evidence="1 2">
    <name type="scientific">Streptomyces finlayi</name>
    <dbReference type="NCBI Taxonomy" id="67296"/>
    <lineage>
        <taxon>Bacteria</taxon>
        <taxon>Bacillati</taxon>
        <taxon>Actinomycetota</taxon>
        <taxon>Actinomycetes</taxon>
        <taxon>Kitasatosporales</taxon>
        <taxon>Streptomycetaceae</taxon>
        <taxon>Streptomyces</taxon>
    </lineage>
</organism>
<proteinExistence type="predicted"/>
<keyword evidence="2" id="KW-1185">Reference proteome</keyword>
<sequence length="233" mass="23683">MLMLIKGRRIPGGLSGVVVAASLLVGAVGCGGGDEGAKAADEKPVAAEKLCGGAVSTEARKALEVITGSTRFEKTDETSTVAHAAEEMIGVFSPLSNGSSGGNGDVCRIYTPAGTTGDELRVTWHLSLRDPGNEKPAPKFTPLDMGEGAGAAPDEAFVGLACRGEKLPGSAQNPGHIRIGVQRMGMPKEAEGDIEALTRAYATVTHSVSLAVAKQLGCEGEAGLGPRASFEPA</sequence>
<evidence type="ECO:0008006" key="3">
    <source>
        <dbReference type="Google" id="ProtNLM"/>
    </source>
</evidence>
<gene>
    <name evidence="1" type="ORF">F0344_22760</name>
</gene>
<dbReference type="Proteomes" id="UP000515307">
    <property type="component" value="Chromosome"/>
</dbReference>
<evidence type="ECO:0000313" key="1">
    <source>
        <dbReference type="EMBL" id="QNE77057.1"/>
    </source>
</evidence>
<dbReference type="EMBL" id="CP045702">
    <property type="protein sequence ID" value="QNE77057.1"/>
    <property type="molecule type" value="Genomic_DNA"/>
</dbReference>